<sequence length="203" mass="21849">MRPGRFLSRATAALAYDIPLLREPRDLEVGAVRPMKPPERRGIRGHQVRAGALLETPLEPLWLPSPAEVWALLAGAYPLEQLIMAGDFLISGRDRWAEPLCSIEELTATARRFGGCSGSAKLVAALPRLRTGVESPAESLTRLLIENAGLPTPQTCCSVPVDGRVLHADLGYPEWKTRSSTTASITSRAASSSGASTTPAERR</sequence>
<name>A0ABX5QCT9_9MICO</name>
<evidence type="ECO:0000313" key="3">
    <source>
        <dbReference type="Proteomes" id="UP000285768"/>
    </source>
</evidence>
<gene>
    <name evidence="2" type="ORF">Leucomu_01530</name>
</gene>
<protein>
    <submittedName>
        <fullName evidence="2">Uncharacterized protein</fullName>
    </submittedName>
</protein>
<evidence type="ECO:0000256" key="1">
    <source>
        <dbReference type="SAM" id="MobiDB-lite"/>
    </source>
</evidence>
<dbReference type="EMBL" id="CP035037">
    <property type="protein sequence ID" value="QAB16786.1"/>
    <property type="molecule type" value="Genomic_DNA"/>
</dbReference>
<evidence type="ECO:0000313" key="2">
    <source>
        <dbReference type="EMBL" id="QAB16786.1"/>
    </source>
</evidence>
<keyword evidence="3" id="KW-1185">Reference proteome</keyword>
<dbReference type="Proteomes" id="UP000285768">
    <property type="component" value="Chromosome"/>
</dbReference>
<dbReference type="RefSeq" id="WP_128386120.1">
    <property type="nucleotide sequence ID" value="NZ_CP035037.1"/>
</dbReference>
<organism evidence="2 3">
    <name type="scientific">Leucobacter muris</name>
    <dbReference type="NCBI Taxonomy" id="1935379"/>
    <lineage>
        <taxon>Bacteria</taxon>
        <taxon>Bacillati</taxon>
        <taxon>Actinomycetota</taxon>
        <taxon>Actinomycetes</taxon>
        <taxon>Micrococcales</taxon>
        <taxon>Microbacteriaceae</taxon>
        <taxon>Leucobacter</taxon>
    </lineage>
</organism>
<accession>A0ABX5QCT9</accession>
<reference evidence="2 3" key="1">
    <citation type="submission" date="2019-01" db="EMBL/GenBank/DDBJ databases">
        <title>Leucobacter muris sp. nov. isolated from the nose of a laboratory mouse.</title>
        <authorList>
            <person name="Benga L."/>
            <person name="Sproeer C."/>
            <person name="Schumann P."/>
            <person name="Verbarg S."/>
            <person name="Bunk B."/>
            <person name="Engelhardt E."/>
            <person name="Benten P.M."/>
            <person name="Sager M."/>
        </authorList>
    </citation>
    <scope>NUCLEOTIDE SEQUENCE [LARGE SCALE GENOMIC DNA]</scope>
    <source>
        <strain evidence="2 3">DSM 101948</strain>
    </source>
</reference>
<proteinExistence type="predicted"/>
<feature type="region of interest" description="Disordered" evidence="1">
    <location>
        <begin position="181"/>
        <end position="203"/>
    </location>
</feature>